<evidence type="ECO:0000313" key="2">
    <source>
        <dbReference type="Proteomes" id="UP001428290"/>
    </source>
</evidence>
<sequence>MVASRALCSCRGLHCQPLQTHSGRCNTVTSAAINLSSTLVGEKNNGVGWKNANSPLVGA</sequence>
<dbReference type="Proteomes" id="UP001428290">
    <property type="component" value="Unassembled WGS sequence"/>
</dbReference>
<gene>
    <name evidence="1" type="ORF">Hgul01_01581</name>
</gene>
<name>A0ABP9WYY1_9CHLR</name>
<dbReference type="EMBL" id="BAABRU010000005">
    <property type="protein sequence ID" value="GAA5527788.1"/>
    <property type="molecule type" value="Genomic_DNA"/>
</dbReference>
<accession>A0ABP9WYY1</accession>
<protein>
    <submittedName>
        <fullName evidence="1">Uncharacterized protein</fullName>
    </submittedName>
</protein>
<proteinExistence type="predicted"/>
<keyword evidence="2" id="KW-1185">Reference proteome</keyword>
<reference evidence="1 2" key="1">
    <citation type="submission" date="2024-02" db="EMBL/GenBank/DDBJ databases">
        <title>Herpetosiphon gulosus NBRC 112829.</title>
        <authorList>
            <person name="Ichikawa N."/>
            <person name="Katano-Makiyama Y."/>
            <person name="Hidaka K."/>
        </authorList>
    </citation>
    <scope>NUCLEOTIDE SEQUENCE [LARGE SCALE GENOMIC DNA]</scope>
    <source>
        <strain evidence="1 2">NBRC 112829</strain>
    </source>
</reference>
<organism evidence="1 2">
    <name type="scientific">Herpetosiphon gulosus</name>
    <dbReference type="NCBI Taxonomy" id="1973496"/>
    <lineage>
        <taxon>Bacteria</taxon>
        <taxon>Bacillati</taxon>
        <taxon>Chloroflexota</taxon>
        <taxon>Chloroflexia</taxon>
        <taxon>Herpetosiphonales</taxon>
        <taxon>Herpetosiphonaceae</taxon>
        <taxon>Herpetosiphon</taxon>
    </lineage>
</organism>
<comment type="caution">
    <text evidence="1">The sequence shown here is derived from an EMBL/GenBank/DDBJ whole genome shotgun (WGS) entry which is preliminary data.</text>
</comment>
<evidence type="ECO:0000313" key="1">
    <source>
        <dbReference type="EMBL" id="GAA5527788.1"/>
    </source>
</evidence>